<dbReference type="OrthoDB" id="9806653at2"/>
<protein>
    <submittedName>
        <fullName evidence="3">Glycosyltransferase</fullName>
    </submittedName>
</protein>
<dbReference type="SUPFAM" id="SSF53756">
    <property type="entry name" value="UDP-Glycosyltransferase/glycogen phosphorylase"/>
    <property type="match status" value="1"/>
</dbReference>
<dbReference type="InterPro" id="IPR028098">
    <property type="entry name" value="Glyco_trans_4-like_N"/>
</dbReference>
<dbReference type="EMBL" id="CP003257">
    <property type="protein sequence ID" value="AEX85647.1"/>
    <property type="molecule type" value="Genomic_DNA"/>
</dbReference>
<dbReference type="Proteomes" id="UP000007161">
    <property type="component" value="Chromosome"/>
</dbReference>
<feature type="domain" description="Glycosyl transferase family 1" evidence="1">
    <location>
        <begin position="180"/>
        <end position="348"/>
    </location>
</feature>
<feature type="domain" description="Glycosyltransferase subfamily 4-like N-terminal" evidence="2">
    <location>
        <begin position="40"/>
        <end position="173"/>
    </location>
</feature>
<dbReference type="InterPro" id="IPR001296">
    <property type="entry name" value="Glyco_trans_1"/>
</dbReference>
<evidence type="ECO:0000259" key="1">
    <source>
        <dbReference type="Pfam" id="PF00534"/>
    </source>
</evidence>
<dbReference type="GO" id="GO:0016757">
    <property type="term" value="F:glycosyltransferase activity"/>
    <property type="evidence" value="ECO:0007669"/>
    <property type="project" value="InterPro"/>
</dbReference>
<dbReference type="Pfam" id="PF00534">
    <property type="entry name" value="Glycos_transf_1"/>
    <property type="match status" value="1"/>
</dbReference>
<dbReference type="AlphaFoldDB" id="H2J2V6"/>
<reference evidence="4" key="2">
    <citation type="submission" date="2012-01" db="EMBL/GenBank/DDBJ databases">
        <title>Complete sequence of chromosome of Marinitoga piezophila KA3.</title>
        <authorList>
            <person name="Lucas S."/>
            <person name="Han J."/>
            <person name="Lapidus A."/>
            <person name="Cheng J.-F."/>
            <person name="Goodwin L."/>
            <person name="Pitluck S."/>
            <person name="Peters L."/>
            <person name="Mikhailova N."/>
            <person name="Teshima H."/>
            <person name="Detter J.C."/>
            <person name="Han C."/>
            <person name="Tapia R."/>
            <person name="Land M."/>
            <person name="Hauser L."/>
            <person name="Kyrpides N."/>
            <person name="Ivanova N."/>
            <person name="Pagani I."/>
            <person name="Jebbar M."/>
            <person name="Vannier P."/>
            <person name="Oger P."/>
            <person name="Cario A."/>
            <person name="Bartlett D."/>
            <person name="Noll K.M."/>
            <person name="Woyke T."/>
        </authorList>
    </citation>
    <scope>NUCLEOTIDE SEQUENCE [LARGE SCALE GENOMIC DNA]</scope>
    <source>
        <strain evidence="4">DSM 14283 / JCM 11233 / KA3</strain>
    </source>
</reference>
<dbReference type="HOGENOM" id="CLU_009583_2_1_0"/>
<evidence type="ECO:0000313" key="3">
    <source>
        <dbReference type="EMBL" id="AEX85647.1"/>
    </source>
</evidence>
<dbReference type="InterPro" id="IPR050194">
    <property type="entry name" value="Glycosyltransferase_grp1"/>
</dbReference>
<reference evidence="3 4" key="1">
    <citation type="journal article" date="2012" name="J. Bacteriol.">
        <title>Complete Genome Sequence of the Thermophilic, Piezophilic, Heterotrophic Bacterium Marinitoga piezophila KA3.</title>
        <authorList>
            <person name="Lucas S."/>
            <person name="Han J."/>
            <person name="Lapidus A."/>
            <person name="Cheng J.F."/>
            <person name="Goodwin L.A."/>
            <person name="Pitluck S."/>
            <person name="Peters L."/>
            <person name="Mikhailova N."/>
            <person name="Teshima H."/>
            <person name="Detter J.C."/>
            <person name="Han C."/>
            <person name="Tapia R."/>
            <person name="Land M."/>
            <person name="Hauser L."/>
            <person name="Kyrpides N.C."/>
            <person name="Ivanova N."/>
            <person name="Pagani I."/>
            <person name="Vannier P."/>
            <person name="Oger P."/>
            <person name="Bartlett D.H."/>
            <person name="Noll K.M."/>
            <person name="Woyke T."/>
            <person name="Jebbar M."/>
        </authorList>
    </citation>
    <scope>NUCLEOTIDE SEQUENCE [LARGE SCALE GENOMIC DNA]</scope>
    <source>
        <strain evidence="4">DSM 14283 / JCM 11233 / KA3</strain>
    </source>
</reference>
<dbReference type="KEGG" id="mpz:Marpi_1243"/>
<dbReference type="STRING" id="443254.Marpi_1243"/>
<accession>H2J2V6</accession>
<keyword evidence="4" id="KW-1185">Reference proteome</keyword>
<dbReference type="Pfam" id="PF13439">
    <property type="entry name" value="Glyco_transf_4"/>
    <property type="match status" value="1"/>
</dbReference>
<organism evidence="3 4">
    <name type="scientific">Marinitoga piezophila (strain DSM 14283 / JCM 11233 / KA3)</name>
    <dbReference type="NCBI Taxonomy" id="443254"/>
    <lineage>
        <taxon>Bacteria</taxon>
        <taxon>Thermotogati</taxon>
        <taxon>Thermotogota</taxon>
        <taxon>Thermotogae</taxon>
        <taxon>Petrotogales</taxon>
        <taxon>Petrotogaceae</taxon>
        <taxon>Marinitoga</taxon>
    </lineage>
</organism>
<evidence type="ECO:0000259" key="2">
    <source>
        <dbReference type="Pfam" id="PF13439"/>
    </source>
</evidence>
<keyword evidence="3" id="KW-0808">Transferase</keyword>
<evidence type="ECO:0000313" key="4">
    <source>
        <dbReference type="Proteomes" id="UP000007161"/>
    </source>
</evidence>
<dbReference type="eggNOG" id="COG0438">
    <property type="taxonomic scope" value="Bacteria"/>
</dbReference>
<gene>
    <name evidence="3" type="ordered locus">Marpi_1243</name>
</gene>
<dbReference type="PANTHER" id="PTHR45947">
    <property type="entry name" value="SULFOQUINOVOSYL TRANSFERASE SQD2"/>
    <property type="match status" value="1"/>
</dbReference>
<sequence length="365" mass="42087">MKLLSISRNYFPEIGGIQIVAKEINKCFDSIALTYNYTNEKIYKVDNIEGTIVHRVPIFFEKGSVRISLNYRKALDKLSKDVDMILYHFASGQPELDIFINGKIQNKPNICFYHMDIAGRGTFGNLYNHIIVKTFLKNMDKIIVTSPNIIKTSPVLRDFKDKIEVVPLFVDTNHFYPRKDNVRNKFINNDEKLILYVGRFGRYKGLEYLIESLRFLPENYKLLLVGKGKKEKELKDLVKKYNFNNRVIFLNHVKYQDLPFYYSAADVFVLPSIDRGEAFGLVALEAMACGIPVITTELGTGTTYHNINGETGIHVPPKNSKEIANAVNTIVSQDWKNKKNDIIINRAKDFDIKVFQRKIKKILEV</sequence>
<dbReference type="PANTHER" id="PTHR45947:SF3">
    <property type="entry name" value="SULFOQUINOVOSYL TRANSFERASE SQD2"/>
    <property type="match status" value="1"/>
</dbReference>
<dbReference type="RefSeq" id="WP_014296718.1">
    <property type="nucleotide sequence ID" value="NC_016751.1"/>
</dbReference>
<proteinExistence type="predicted"/>
<name>H2J2V6_MARPK</name>
<dbReference type="Gene3D" id="3.40.50.2000">
    <property type="entry name" value="Glycogen Phosphorylase B"/>
    <property type="match status" value="2"/>
</dbReference>